<name>A0A419V6D8_9BACL</name>
<keyword evidence="4 5" id="KW-0804">Transcription</keyword>
<dbReference type="InterPro" id="IPR009907">
    <property type="entry name" value="RpoY"/>
</dbReference>
<dbReference type="GO" id="GO:0000428">
    <property type="term" value="C:DNA-directed RNA polymerase complex"/>
    <property type="evidence" value="ECO:0007669"/>
    <property type="project" value="UniProtKB-KW"/>
</dbReference>
<dbReference type="GO" id="GO:0003899">
    <property type="term" value="F:DNA-directed RNA polymerase activity"/>
    <property type="evidence" value="ECO:0007669"/>
    <property type="project" value="UniProtKB-UniRule"/>
</dbReference>
<gene>
    <name evidence="5" type="primary">rpoY</name>
    <name evidence="6" type="ORF">ATL39_1229</name>
</gene>
<keyword evidence="3 5" id="KW-0548">Nucleotidyltransferase</keyword>
<evidence type="ECO:0000256" key="3">
    <source>
        <dbReference type="ARBA" id="ARBA00022695"/>
    </source>
</evidence>
<evidence type="ECO:0000256" key="4">
    <source>
        <dbReference type="ARBA" id="ARBA00023163"/>
    </source>
</evidence>
<protein>
    <recommendedName>
        <fullName evidence="5">DNA-directed RNA polymerase subunit epsilon</fullName>
        <shortName evidence="5">RNAP epsilon subunit</shortName>
        <ecNumber evidence="5">2.7.7.6</ecNumber>
    </recommendedName>
    <alternativeName>
        <fullName evidence="5">RNA polymerase epsilon subunit</fullName>
    </alternativeName>
    <alternativeName>
        <fullName evidence="5">Transcriptase subunit epsilon</fullName>
    </alternativeName>
</protein>
<dbReference type="Pfam" id="PF07288">
    <property type="entry name" value="RpoY"/>
    <property type="match status" value="1"/>
</dbReference>
<comment type="caution">
    <text evidence="6">The sequence shown here is derived from an EMBL/GenBank/DDBJ whole genome shotgun (WGS) entry which is preliminary data.</text>
</comment>
<keyword evidence="1 5" id="KW-0240">DNA-directed RNA polymerase</keyword>
<comment type="similarity">
    <text evidence="5">Belongs to the RNA polymerase subunit epsilon family.</text>
</comment>
<dbReference type="EMBL" id="RAPK01000007">
    <property type="protein sequence ID" value="RKD75530.1"/>
    <property type="molecule type" value="Genomic_DNA"/>
</dbReference>
<evidence type="ECO:0000256" key="5">
    <source>
        <dbReference type="HAMAP-Rule" id="MF_01553"/>
    </source>
</evidence>
<proteinExistence type="inferred from homology"/>
<comment type="catalytic activity">
    <reaction evidence="5">
        <text>RNA(n) + a ribonucleoside 5'-triphosphate = RNA(n+1) + diphosphate</text>
        <dbReference type="Rhea" id="RHEA:21248"/>
        <dbReference type="Rhea" id="RHEA-COMP:14527"/>
        <dbReference type="Rhea" id="RHEA-COMP:17342"/>
        <dbReference type="ChEBI" id="CHEBI:33019"/>
        <dbReference type="ChEBI" id="CHEBI:61557"/>
        <dbReference type="ChEBI" id="CHEBI:140395"/>
        <dbReference type="EC" id="2.7.7.6"/>
    </reaction>
</comment>
<dbReference type="EC" id="2.7.7.6" evidence="5"/>
<dbReference type="GO" id="GO:0006351">
    <property type="term" value="P:DNA-templated transcription"/>
    <property type="evidence" value="ECO:0007669"/>
    <property type="project" value="UniProtKB-UniRule"/>
</dbReference>
<dbReference type="RefSeq" id="WP_120192402.1">
    <property type="nucleotide sequence ID" value="NZ_RAPK01000007.1"/>
</dbReference>
<accession>A0A419V6D8</accession>
<dbReference type="GO" id="GO:0003677">
    <property type="term" value="F:DNA binding"/>
    <property type="evidence" value="ECO:0007669"/>
    <property type="project" value="UniProtKB-UniRule"/>
</dbReference>
<dbReference type="Gene3D" id="3.10.20.730">
    <property type="entry name" value="RNAP, epsilon subunit-like"/>
    <property type="match status" value="1"/>
</dbReference>
<comment type="function">
    <text evidence="5">A non-essential component of RNA polymerase (RNAP).</text>
</comment>
<dbReference type="AlphaFoldDB" id="A0A419V6D8"/>
<evidence type="ECO:0000313" key="6">
    <source>
        <dbReference type="EMBL" id="RKD75530.1"/>
    </source>
</evidence>
<dbReference type="Proteomes" id="UP000285120">
    <property type="component" value="Unassembled WGS sequence"/>
</dbReference>
<evidence type="ECO:0000256" key="2">
    <source>
        <dbReference type="ARBA" id="ARBA00022679"/>
    </source>
</evidence>
<reference evidence="6 7" key="1">
    <citation type="submission" date="2018-09" db="EMBL/GenBank/DDBJ databases">
        <title>Genomic Encyclopedia of Archaeal and Bacterial Type Strains, Phase II (KMG-II): from individual species to whole genera.</title>
        <authorList>
            <person name="Goeker M."/>
        </authorList>
    </citation>
    <scope>NUCLEOTIDE SEQUENCE [LARGE SCALE GENOMIC DNA]</scope>
    <source>
        <strain evidence="6 7">DSM 17008</strain>
    </source>
</reference>
<sequence>MIYKVLYQKDSTEIAVRENTESMYIEADSEMDVRIKLKDRPYNIEFVQPVSEALLAFEKQKEDFKVENI</sequence>
<dbReference type="OrthoDB" id="2147503at2"/>
<dbReference type="HAMAP" id="MF_01553">
    <property type="entry name" value="RNApol_bact_RpoY"/>
    <property type="match status" value="1"/>
</dbReference>
<dbReference type="NCBIfam" id="NF010188">
    <property type="entry name" value="PRK13667.1"/>
    <property type="match status" value="1"/>
</dbReference>
<comment type="subunit">
    <text evidence="5">RNAP is composed of a core of 2 alpha, a beta and a beta' subunit. The core is associated with a delta subunit, and at least one of epsilon or omega. When a sigma factor is associated with the core the holoenzyme is formed, which can initiate transcription.</text>
</comment>
<evidence type="ECO:0000256" key="1">
    <source>
        <dbReference type="ARBA" id="ARBA00022478"/>
    </source>
</evidence>
<keyword evidence="7" id="KW-1185">Reference proteome</keyword>
<organism evidence="6 7">
    <name type="scientific">Sinobaca qinghaiensis</name>
    <dbReference type="NCBI Taxonomy" id="342944"/>
    <lineage>
        <taxon>Bacteria</taxon>
        <taxon>Bacillati</taxon>
        <taxon>Bacillota</taxon>
        <taxon>Bacilli</taxon>
        <taxon>Bacillales</taxon>
        <taxon>Sporolactobacillaceae</taxon>
        <taxon>Sinobaca</taxon>
    </lineage>
</organism>
<evidence type="ECO:0000313" key="7">
    <source>
        <dbReference type="Proteomes" id="UP000285120"/>
    </source>
</evidence>
<keyword evidence="2 5" id="KW-0808">Transferase</keyword>